<name>A0AAV5FEY6_ELECO</name>
<accession>A0AAV5FEY6</accession>
<keyword evidence="1" id="KW-0677">Repeat</keyword>
<gene>
    <name evidence="5" type="primary">gb22923</name>
    <name evidence="5" type="ORF">PR202_gb22923</name>
</gene>
<dbReference type="InterPro" id="IPR004087">
    <property type="entry name" value="KH_dom"/>
</dbReference>
<dbReference type="GO" id="GO:0003723">
    <property type="term" value="F:RNA binding"/>
    <property type="evidence" value="ECO:0007669"/>
    <property type="project" value="UniProtKB-UniRule"/>
</dbReference>
<feature type="region of interest" description="Disordered" evidence="3">
    <location>
        <begin position="149"/>
        <end position="176"/>
    </location>
</feature>
<protein>
    <recommendedName>
        <fullName evidence="4">K Homology domain-containing protein</fullName>
    </recommendedName>
</protein>
<dbReference type="Pfam" id="PF00013">
    <property type="entry name" value="KH_1"/>
    <property type="match status" value="2"/>
</dbReference>
<feature type="domain" description="K Homology" evidence="4">
    <location>
        <begin position="189"/>
        <end position="259"/>
    </location>
</feature>
<evidence type="ECO:0000313" key="5">
    <source>
        <dbReference type="EMBL" id="GJN34274.1"/>
    </source>
</evidence>
<proteinExistence type="predicted"/>
<comment type="caution">
    <text evidence="5">The sequence shown here is derived from an EMBL/GenBank/DDBJ whole genome shotgun (WGS) entry which is preliminary data.</text>
</comment>
<reference evidence="5" key="1">
    <citation type="journal article" date="2018" name="DNA Res.">
        <title>Multiple hybrid de novo genome assembly of finger millet, an orphan allotetraploid crop.</title>
        <authorList>
            <person name="Hatakeyama M."/>
            <person name="Aluri S."/>
            <person name="Balachadran M.T."/>
            <person name="Sivarajan S.R."/>
            <person name="Patrignani A."/>
            <person name="Gruter S."/>
            <person name="Poveda L."/>
            <person name="Shimizu-Inatsugi R."/>
            <person name="Baeten J."/>
            <person name="Francoijs K.J."/>
            <person name="Nataraja K.N."/>
            <person name="Reddy Y.A.N."/>
            <person name="Phadnis S."/>
            <person name="Ravikumar R.L."/>
            <person name="Schlapbach R."/>
            <person name="Sreeman S.M."/>
            <person name="Shimizu K.K."/>
        </authorList>
    </citation>
    <scope>NUCLEOTIDE SEQUENCE</scope>
</reference>
<evidence type="ECO:0000313" key="6">
    <source>
        <dbReference type="Proteomes" id="UP001054889"/>
    </source>
</evidence>
<keyword evidence="6" id="KW-1185">Reference proteome</keyword>
<dbReference type="PANTHER" id="PTHR10288">
    <property type="entry name" value="KH DOMAIN CONTAINING RNA BINDING PROTEIN"/>
    <property type="match status" value="1"/>
</dbReference>
<dbReference type="AlphaFoldDB" id="A0AAV5FEY6"/>
<evidence type="ECO:0000259" key="4">
    <source>
        <dbReference type="SMART" id="SM00322"/>
    </source>
</evidence>
<keyword evidence="2" id="KW-0694">RNA-binding</keyword>
<feature type="domain" description="K Homology" evidence="4">
    <location>
        <begin position="25"/>
        <end position="99"/>
    </location>
</feature>
<dbReference type="EMBL" id="BQKI01000085">
    <property type="protein sequence ID" value="GJN34274.1"/>
    <property type="molecule type" value="Genomic_DNA"/>
</dbReference>
<organism evidence="5 6">
    <name type="scientific">Eleusine coracana subsp. coracana</name>
    <dbReference type="NCBI Taxonomy" id="191504"/>
    <lineage>
        <taxon>Eukaryota</taxon>
        <taxon>Viridiplantae</taxon>
        <taxon>Streptophyta</taxon>
        <taxon>Embryophyta</taxon>
        <taxon>Tracheophyta</taxon>
        <taxon>Spermatophyta</taxon>
        <taxon>Magnoliopsida</taxon>
        <taxon>Liliopsida</taxon>
        <taxon>Poales</taxon>
        <taxon>Poaceae</taxon>
        <taxon>PACMAD clade</taxon>
        <taxon>Chloridoideae</taxon>
        <taxon>Cynodonteae</taxon>
        <taxon>Eleusininae</taxon>
        <taxon>Eleusine</taxon>
    </lineage>
</organism>
<reference evidence="5" key="2">
    <citation type="submission" date="2021-12" db="EMBL/GenBank/DDBJ databases">
        <title>Resequencing data analysis of finger millet.</title>
        <authorList>
            <person name="Hatakeyama M."/>
            <person name="Aluri S."/>
            <person name="Balachadran M.T."/>
            <person name="Sivarajan S.R."/>
            <person name="Poveda L."/>
            <person name="Shimizu-Inatsugi R."/>
            <person name="Schlapbach R."/>
            <person name="Sreeman S.M."/>
            <person name="Shimizu K.K."/>
        </authorList>
    </citation>
    <scope>NUCLEOTIDE SEQUENCE</scope>
</reference>
<evidence type="ECO:0000256" key="2">
    <source>
        <dbReference type="PROSITE-ProRule" id="PRU00117"/>
    </source>
</evidence>
<dbReference type="SMART" id="SM00322">
    <property type="entry name" value="KH"/>
    <property type="match status" value="2"/>
</dbReference>
<evidence type="ECO:0000256" key="3">
    <source>
        <dbReference type="SAM" id="MobiDB-lite"/>
    </source>
</evidence>
<dbReference type="InterPro" id="IPR004088">
    <property type="entry name" value="KH_dom_type_1"/>
</dbReference>
<dbReference type="PROSITE" id="PS50084">
    <property type="entry name" value="KH_TYPE_1"/>
    <property type="match status" value="1"/>
</dbReference>
<sequence>MSFSLLKKRCCIQTHIVDLGPDKDNIITTRLLVPSSEIACFEGRDGSLSDIQRQTSANIQILPREDLPSCALESDELIQIVGEIRAARNALMQVTMKLRSYLYREMSGPIQVGNINVHGSISPANGSPRGPYQGNDLLMAAYHQAPQMTASWHSKDSGGSASGSFEQGSNINDDMRQSTTKRFAVPLVTRSTLEVVIPRSAAASLTMRSGSKLAQISEMSGASVTLAEDRPDALEKVVRISGTPEQADKAQSLLQGFILSIQDDMPN</sequence>
<dbReference type="Proteomes" id="UP001054889">
    <property type="component" value="Unassembled WGS sequence"/>
</dbReference>
<dbReference type="SUPFAM" id="SSF54791">
    <property type="entry name" value="Eukaryotic type KH-domain (KH-domain type I)"/>
    <property type="match status" value="2"/>
</dbReference>
<dbReference type="InterPro" id="IPR036612">
    <property type="entry name" value="KH_dom_type_1_sf"/>
</dbReference>
<evidence type="ECO:0000256" key="1">
    <source>
        <dbReference type="ARBA" id="ARBA00022737"/>
    </source>
</evidence>
<dbReference type="Gene3D" id="3.30.1370.10">
    <property type="entry name" value="K Homology domain, type 1"/>
    <property type="match status" value="2"/>
</dbReference>